<dbReference type="AlphaFoldDB" id="M1W679"/>
<proteinExistence type="predicted"/>
<accession>M1W679</accession>
<evidence type="ECO:0000313" key="2">
    <source>
        <dbReference type="Proteomes" id="UP000016801"/>
    </source>
</evidence>
<dbReference type="VEuPathDB" id="FungiDB:CPUR_01177"/>
<dbReference type="Proteomes" id="UP000016801">
    <property type="component" value="Unassembled WGS sequence"/>
</dbReference>
<name>M1W679_CLAP2</name>
<evidence type="ECO:0000313" key="1">
    <source>
        <dbReference type="EMBL" id="CCE27703.1"/>
    </source>
</evidence>
<protein>
    <submittedName>
        <fullName evidence="1">Uncharacterized protein</fullName>
    </submittedName>
</protein>
<comment type="caution">
    <text evidence="1">The sequence shown here is derived from an EMBL/GenBank/DDBJ whole genome shotgun (WGS) entry which is preliminary data.</text>
</comment>
<reference evidence="1 2" key="1">
    <citation type="journal article" date="2013" name="PLoS Genet.">
        <title>Plant-symbiotic fungi as chemical engineers: Multi-genome analysis of the Clavicipitaceae reveals dynamics of alkaloid loci.</title>
        <authorList>
            <person name="Schardl C.L."/>
            <person name="Young C.A."/>
            <person name="Hesse U."/>
            <person name="Amyotte S.G."/>
            <person name="Andreeva K."/>
            <person name="Calie P.J."/>
            <person name="Fleetwood D.J."/>
            <person name="Haws D.C."/>
            <person name="Moore N."/>
            <person name="Oeser B."/>
            <person name="Panaccione D.G."/>
            <person name="Schweri K.K."/>
            <person name="Voisey C.R."/>
            <person name="Farman M.L."/>
            <person name="Jaromczyk J.W."/>
            <person name="Roe B.A."/>
            <person name="O'Sullivan D.M."/>
            <person name="Scott B."/>
            <person name="Tudzynski P."/>
            <person name="An Z."/>
            <person name="Arnaoudova E.G."/>
            <person name="Bullock C.T."/>
            <person name="Charlton N.D."/>
            <person name="Chen L."/>
            <person name="Cox M."/>
            <person name="Dinkins R.D."/>
            <person name="Florea S."/>
            <person name="Glenn A.E."/>
            <person name="Gordon A."/>
            <person name="Gueldener U."/>
            <person name="Harris D.R."/>
            <person name="Hollin W."/>
            <person name="Jaromczyk J."/>
            <person name="Johnson R.D."/>
            <person name="Khan A.K."/>
            <person name="Leistner E."/>
            <person name="Leuchtmann A."/>
            <person name="Li C."/>
            <person name="Liu J."/>
            <person name="Liu J."/>
            <person name="Liu M."/>
            <person name="Mace W."/>
            <person name="Machado C."/>
            <person name="Nagabhyru P."/>
            <person name="Pan J."/>
            <person name="Schmid J."/>
            <person name="Sugawara K."/>
            <person name="Steiner U."/>
            <person name="Takach J.E."/>
            <person name="Tanaka E."/>
            <person name="Webb J.S."/>
            <person name="Wilson E.V."/>
            <person name="Wiseman J.L."/>
            <person name="Yoshida R."/>
            <person name="Zeng Z."/>
        </authorList>
    </citation>
    <scope>NUCLEOTIDE SEQUENCE [LARGE SCALE GENOMIC DNA]</scope>
    <source>
        <strain evidence="1 2">20.1</strain>
    </source>
</reference>
<gene>
    <name evidence="1" type="ORF">CPUR_01177</name>
</gene>
<keyword evidence="2" id="KW-1185">Reference proteome</keyword>
<dbReference type="EMBL" id="CAGA01000005">
    <property type="protein sequence ID" value="CCE27703.1"/>
    <property type="molecule type" value="Genomic_DNA"/>
</dbReference>
<dbReference type="HOGENOM" id="CLU_2359534_0_0_1"/>
<sequence length="96" mass="10780">MARSATRRSLSPEPQNSEFEVIRKAKKIVGTKAGVWFQNLRSVPMFHQLPAIRQGEARPPSAIDMLIHRRAVSTFSRNVTPEDLPVGGMNHESTEQ</sequence>
<organism evidence="1 2">
    <name type="scientific">Claviceps purpurea (strain 20.1)</name>
    <name type="common">Ergot fungus</name>
    <name type="synonym">Sphacelia segetum</name>
    <dbReference type="NCBI Taxonomy" id="1111077"/>
    <lineage>
        <taxon>Eukaryota</taxon>
        <taxon>Fungi</taxon>
        <taxon>Dikarya</taxon>
        <taxon>Ascomycota</taxon>
        <taxon>Pezizomycotina</taxon>
        <taxon>Sordariomycetes</taxon>
        <taxon>Hypocreomycetidae</taxon>
        <taxon>Hypocreales</taxon>
        <taxon>Clavicipitaceae</taxon>
        <taxon>Claviceps</taxon>
    </lineage>
</organism>